<sequence>MMLLGSAYDDFRVGVPNGARLSAQGHGAWFGDDNPFGLDWAMFDYTWSLELCASDSDMDGQHNGFELGDECCCWDAKTAWALAVAPSFRGGETRTSHSESYAKHGIEDLPRGDLLSHPGDPTSTSPAARRVRGVGEGCEALCARVAAGAERALAASKRERPARFGALDVATVPALQLLLGLSLGLAAAALLLPTVGAAKHARNLGPLGLARLVALAAAYDDVAGLLLHVVLDHHSAVDAAHHLAPTKLAAAPAAKFLFARLAPAAAVVWATLAGLLLLARVRGGAFDASRAAPTALFVYVAGSAGALSQFAHRWAHAPSWTSPAWVRCLVAAGLVLSPRTHGLHHVAPHGSHFSTSLGYADAIVDPALEAIPAASRAWVVACGLWLLLPAVLASPRATAAAQRARTAACERLERGRGTPPDGGDAARGAALAAAGLLVLGHAEDWARGAAVPWQPLGAAVGAFGFLPRFAAPRRGAAAGRHLAAALACFAAGEACAAVQRRARYLPQPLGDPLERPDAVLGAAAAAGLALRGVGDVLGLELRRADAALVVLAALAALTAAARGRSASPALALGFYAGVAATFDVLAAARPADGPMAADREGLLSPD</sequence>
<proteinExistence type="inferred from homology"/>
<evidence type="ECO:0000259" key="8">
    <source>
        <dbReference type="Pfam" id="PF10520"/>
    </source>
</evidence>
<keyword evidence="5 7" id="KW-0472">Membrane</keyword>
<dbReference type="InterPro" id="IPR019547">
    <property type="entry name" value="Lipid_desat"/>
</dbReference>
<name>F0YDR0_AURAN</name>
<dbReference type="KEGG" id="aaf:AURANDRAFT_65292"/>
<dbReference type="PANTHER" id="PTHR34737:SF2">
    <property type="entry name" value="EF-HAND DOMAIN-CONTAINING PROTEIN"/>
    <property type="match status" value="1"/>
</dbReference>
<dbReference type="RefSeq" id="XP_009038626.1">
    <property type="nucleotide sequence ID" value="XM_009040378.1"/>
</dbReference>
<feature type="region of interest" description="Disordered" evidence="6">
    <location>
        <begin position="108"/>
        <end position="128"/>
    </location>
</feature>
<dbReference type="GeneID" id="20225262"/>
<dbReference type="InterPro" id="IPR055313">
    <property type="entry name" value="Temptin-like"/>
</dbReference>
<comment type="similarity">
    <text evidence="2">Belongs to the fatty acid desaturase CarF family.</text>
</comment>
<gene>
    <name evidence="10" type="ORF">AURANDRAFT_65292</name>
</gene>
<keyword evidence="11" id="KW-1185">Reference proteome</keyword>
<dbReference type="AlphaFoldDB" id="F0YDR0"/>
<keyword evidence="4 7" id="KW-1133">Transmembrane helix</keyword>
<feature type="domain" description="Temptin Cys/Cys disulfide" evidence="9">
    <location>
        <begin position="7"/>
        <end position="79"/>
    </location>
</feature>
<feature type="domain" description="Lipid desaturase" evidence="8">
    <location>
        <begin position="240"/>
        <end position="365"/>
    </location>
</feature>
<protein>
    <submittedName>
        <fullName evidence="10">Uncharacterized protein</fullName>
    </submittedName>
</protein>
<dbReference type="EMBL" id="GL833133">
    <property type="protein sequence ID" value="EGB06883.1"/>
    <property type="molecule type" value="Genomic_DNA"/>
</dbReference>
<dbReference type="eggNOG" id="ENOG502S9GS">
    <property type="taxonomic scope" value="Eukaryota"/>
</dbReference>
<evidence type="ECO:0000256" key="7">
    <source>
        <dbReference type="SAM" id="Phobius"/>
    </source>
</evidence>
<evidence type="ECO:0000256" key="6">
    <source>
        <dbReference type="SAM" id="MobiDB-lite"/>
    </source>
</evidence>
<evidence type="ECO:0000259" key="9">
    <source>
        <dbReference type="Pfam" id="PF24784"/>
    </source>
</evidence>
<feature type="transmembrane region" description="Helical" evidence="7">
    <location>
        <begin position="177"/>
        <end position="197"/>
    </location>
</feature>
<dbReference type="Proteomes" id="UP000002729">
    <property type="component" value="Unassembled WGS sequence"/>
</dbReference>
<evidence type="ECO:0000313" key="11">
    <source>
        <dbReference type="Proteomes" id="UP000002729"/>
    </source>
</evidence>
<comment type="subcellular location">
    <subcellularLocation>
        <location evidence="1">Membrane</location>
        <topology evidence="1">Multi-pass membrane protein</topology>
    </subcellularLocation>
</comment>
<dbReference type="PANTHER" id="PTHR34737">
    <property type="entry name" value="EF-HAND DOMAIN-CONTAINING PROTEIN"/>
    <property type="match status" value="1"/>
</dbReference>
<reference evidence="10 11" key="1">
    <citation type="journal article" date="2011" name="Proc. Natl. Acad. Sci. U.S.A.">
        <title>Niche of harmful alga Aureococcus anophagefferens revealed through ecogenomics.</title>
        <authorList>
            <person name="Gobler C.J."/>
            <person name="Berry D.L."/>
            <person name="Dyhrman S.T."/>
            <person name="Wilhelm S.W."/>
            <person name="Salamov A."/>
            <person name="Lobanov A.V."/>
            <person name="Zhang Y."/>
            <person name="Collier J.L."/>
            <person name="Wurch L.L."/>
            <person name="Kustka A.B."/>
            <person name="Dill B.D."/>
            <person name="Shah M."/>
            <person name="VerBerkmoes N.C."/>
            <person name="Kuo A."/>
            <person name="Terry A."/>
            <person name="Pangilinan J."/>
            <person name="Lindquist E.A."/>
            <person name="Lucas S."/>
            <person name="Paulsen I.T."/>
            <person name="Hattenrath-Lehmann T.K."/>
            <person name="Talmage S.C."/>
            <person name="Walker E.A."/>
            <person name="Koch F."/>
            <person name="Burson A.M."/>
            <person name="Marcoval M.A."/>
            <person name="Tang Y.Z."/>
            <person name="Lecleir G.R."/>
            <person name="Coyne K.J."/>
            <person name="Berg G.M."/>
            <person name="Bertrand E.M."/>
            <person name="Saito M.A."/>
            <person name="Gladyshev V.N."/>
            <person name="Grigoriev I.V."/>
        </authorList>
    </citation>
    <scope>NUCLEOTIDE SEQUENCE [LARGE SCALE GENOMIC DNA]</scope>
    <source>
        <strain evidence="11">CCMP 1984</strain>
    </source>
</reference>
<dbReference type="InParanoid" id="F0YDR0"/>
<evidence type="ECO:0000313" key="10">
    <source>
        <dbReference type="EMBL" id="EGB06883.1"/>
    </source>
</evidence>
<evidence type="ECO:0000256" key="4">
    <source>
        <dbReference type="ARBA" id="ARBA00022989"/>
    </source>
</evidence>
<dbReference type="OrthoDB" id="5103at2759"/>
<dbReference type="Pfam" id="PF24784">
    <property type="entry name" value="Temptin_C"/>
    <property type="match status" value="1"/>
</dbReference>
<evidence type="ECO:0000256" key="3">
    <source>
        <dbReference type="ARBA" id="ARBA00022692"/>
    </source>
</evidence>
<dbReference type="InterPro" id="IPR057626">
    <property type="entry name" value="S-S_Temptin"/>
</dbReference>
<feature type="transmembrane region" description="Helical" evidence="7">
    <location>
        <begin position="257"/>
        <end position="279"/>
    </location>
</feature>
<dbReference type="UniPathway" id="UPA00199"/>
<evidence type="ECO:0000256" key="5">
    <source>
        <dbReference type="ARBA" id="ARBA00023136"/>
    </source>
</evidence>
<dbReference type="GO" id="GO:0006631">
    <property type="term" value="P:fatty acid metabolic process"/>
    <property type="evidence" value="ECO:0007669"/>
    <property type="project" value="UniProtKB-UniPathway"/>
</dbReference>
<keyword evidence="3 7" id="KW-0812">Transmembrane</keyword>
<evidence type="ECO:0000256" key="2">
    <source>
        <dbReference type="ARBA" id="ARBA00007620"/>
    </source>
</evidence>
<dbReference type="GO" id="GO:0016020">
    <property type="term" value="C:membrane"/>
    <property type="evidence" value="ECO:0007669"/>
    <property type="project" value="UniProtKB-SubCell"/>
</dbReference>
<evidence type="ECO:0000256" key="1">
    <source>
        <dbReference type="ARBA" id="ARBA00004141"/>
    </source>
</evidence>
<accession>F0YDR0</accession>
<organism evidence="11">
    <name type="scientific">Aureococcus anophagefferens</name>
    <name type="common">Harmful bloom alga</name>
    <dbReference type="NCBI Taxonomy" id="44056"/>
    <lineage>
        <taxon>Eukaryota</taxon>
        <taxon>Sar</taxon>
        <taxon>Stramenopiles</taxon>
        <taxon>Ochrophyta</taxon>
        <taxon>Pelagophyceae</taxon>
        <taxon>Pelagomonadales</taxon>
        <taxon>Pelagomonadaceae</taxon>
        <taxon>Aureococcus</taxon>
    </lineage>
</organism>
<dbReference type="Pfam" id="PF10520">
    <property type="entry name" value="Lipid_desat"/>
    <property type="match status" value="1"/>
</dbReference>